<feature type="domain" description="DNA primase/nucleoside triphosphatase C-terminal" evidence="1">
    <location>
        <begin position="4"/>
        <end position="52"/>
    </location>
</feature>
<dbReference type="Proteomes" id="UP001597231">
    <property type="component" value="Unassembled WGS sequence"/>
</dbReference>
<dbReference type="InterPro" id="IPR036388">
    <property type="entry name" value="WH-like_DNA-bd_sf"/>
</dbReference>
<dbReference type="RefSeq" id="WP_381479955.1">
    <property type="nucleotide sequence ID" value="NZ_JBHTLT010000024.1"/>
</dbReference>
<dbReference type="InterPro" id="IPR004968">
    <property type="entry name" value="DNA_primase/NTPase_C"/>
</dbReference>
<evidence type="ECO:0000313" key="2">
    <source>
        <dbReference type="EMBL" id="MFD1204516.1"/>
    </source>
</evidence>
<organism evidence="2 3">
    <name type="scientific">Sporosarcina contaminans</name>
    <dbReference type="NCBI Taxonomy" id="633403"/>
    <lineage>
        <taxon>Bacteria</taxon>
        <taxon>Bacillati</taxon>
        <taxon>Bacillota</taxon>
        <taxon>Bacilli</taxon>
        <taxon>Bacillales</taxon>
        <taxon>Caryophanaceae</taxon>
        <taxon>Sporosarcina</taxon>
    </lineage>
</organism>
<proteinExistence type="predicted"/>
<dbReference type="EMBL" id="JBHTLT010000024">
    <property type="protein sequence ID" value="MFD1204516.1"/>
    <property type="molecule type" value="Genomic_DNA"/>
</dbReference>
<protein>
    <submittedName>
        <fullName evidence="2">Primase-like DNA-binding domain-containing protein</fullName>
    </submittedName>
</protein>
<reference evidence="3" key="1">
    <citation type="journal article" date="2019" name="Int. J. Syst. Evol. Microbiol.">
        <title>The Global Catalogue of Microorganisms (GCM) 10K type strain sequencing project: providing services to taxonomists for standard genome sequencing and annotation.</title>
        <authorList>
            <consortium name="The Broad Institute Genomics Platform"/>
            <consortium name="The Broad Institute Genome Sequencing Center for Infectious Disease"/>
            <person name="Wu L."/>
            <person name="Ma J."/>
        </authorList>
    </citation>
    <scope>NUCLEOTIDE SEQUENCE [LARGE SCALE GENOMIC DNA]</scope>
    <source>
        <strain evidence="3">CCUG 53915</strain>
    </source>
</reference>
<dbReference type="Pfam" id="PF03288">
    <property type="entry name" value="Pox_D5"/>
    <property type="match status" value="1"/>
</dbReference>
<evidence type="ECO:0000259" key="1">
    <source>
        <dbReference type="Pfam" id="PF03288"/>
    </source>
</evidence>
<name>A0ABW3TUR1_9BACL</name>
<comment type="caution">
    <text evidence="2">The sequence shown here is derived from an EMBL/GenBank/DDBJ whole genome shotgun (WGS) entry which is preliminary data.</text>
</comment>
<accession>A0ABW3TUR1</accession>
<gene>
    <name evidence="2" type="ORF">ACFQ38_05245</name>
</gene>
<sequence>MIEKFIEENIEKDLNNFVSFSDLRKRYLTFCKHYDVKPVSKNKFAHDLSKYNVGTRGRKGINYSNITGRHNVRLLPCKY</sequence>
<dbReference type="Gene3D" id="1.10.10.10">
    <property type="entry name" value="Winged helix-like DNA-binding domain superfamily/Winged helix DNA-binding domain"/>
    <property type="match status" value="1"/>
</dbReference>
<evidence type="ECO:0000313" key="3">
    <source>
        <dbReference type="Proteomes" id="UP001597231"/>
    </source>
</evidence>
<keyword evidence="3" id="KW-1185">Reference proteome</keyword>